<sequence length="115" mass="12428">MSREAGLSRRGLAFVSCMVGMPLCAYILPGVHVEPVYMSVFLGMVLGVFFLLVRPVVKLLTLPVGCLTLGLFSIVIDTAAIFIMSQYIPGFKLDGPEWALAIAAILTVLRCPALR</sequence>
<comment type="caution">
    <text evidence="2">The sequence shown here is derived from an EMBL/GenBank/DDBJ whole genome shotgun (WGS) entry which is preliminary data.</text>
</comment>
<feature type="transmembrane region" description="Helical" evidence="1">
    <location>
        <begin position="60"/>
        <end position="83"/>
    </location>
</feature>
<keyword evidence="1" id="KW-1133">Transmembrane helix</keyword>
<name>A0A9D1LQ55_9FIRM</name>
<dbReference type="Proteomes" id="UP000824123">
    <property type="component" value="Unassembled WGS sequence"/>
</dbReference>
<reference evidence="2" key="1">
    <citation type="submission" date="2020-10" db="EMBL/GenBank/DDBJ databases">
        <authorList>
            <person name="Gilroy R."/>
        </authorList>
    </citation>
    <scope>NUCLEOTIDE SEQUENCE</scope>
    <source>
        <strain evidence="2">ChiSxjej2B14-8506</strain>
    </source>
</reference>
<organism evidence="2 3">
    <name type="scientific">Candidatus Fimadaptatus faecigallinarum</name>
    <dbReference type="NCBI Taxonomy" id="2840814"/>
    <lineage>
        <taxon>Bacteria</taxon>
        <taxon>Bacillati</taxon>
        <taxon>Bacillota</taxon>
        <taxon>Clostridia</taxon>
        <taxon>Eubacteriales</taxon>
        <taxon>Candidatus Fimadaptatus</taxon>
    </lineage>
</organism>
<feature type="transmembrane region" description="Helical" evidence="1">
    <location>
        <begin position="35"/>
        <end position="53"/>
    </location>
</feature>
<dbReference type="InterPro" id="IPR007165">
    <property type="entry name" value="Phage_holin_4_2"/>
</dbReference>
<dbReference type="PANTHER" id="PTHR37309:SF1">
    <property type="entry name" value="SLR0284 PROTEIN"/>
    <property type="match status" value="1"/>
</dbReference>
<dbReference type="EMBL" id="DVNK01000014">
    <property type="protein sequence ID" value="HIU45973.1"/>
    <property type="molecule type" value="Genomic_DNA"/>
</dbReference>
<feature type="transmembrane region" description="Helical" evidence="1">
    <location>
        <begin position="12"/>
        <end position="29"/>
    </location>
</feature>
<accession>A0A9D1LQ55</accession>
<keyword evidence="1" id="KW-0812">Transmembrane</keyword>
<dbReference type="Pfam" id="PF04020">
    <property type="entry name" value="Phage_holin_4_2"/>
    <property type="match status" value="1"/>
</dbReference>
<feature type="transmembrane region" description="Helical" evidence="1">
    <location>
        <begin position="95"/>
        <end position="113"/>
    </location>
</feature>
<dbReference type="PANTHER" id="PTHR37309">
    <property type="entry name" value="SLR0284 PROTEIN"/>
    <property type="match status" value="1"/>
</dbReference>
<protein>
    <submittedName>
        <fullName evidence="2">Phage holin family protein</fullName>
    </submittedName>
</protein>
<proteinExistence type="predicted"/>
<dbReference type="AlphaFoldDB" id="A0A9D1LQ55"/>
<gene>
    <name evidence="2" type="ORF">IAC59_01780</name>
</gene>
<evidence type="ECO:0000313" key="2">
    <source>
        <dbReference type="EMBL" id="HIU45973.1"/>
    </source>
</evidence>
<keyword evidence="1" id="KW-0472">Membrane</keyword>
<reference evidence="2" key="2">
    <citation type="journal article" date="2021" name="PeerJ">
        <title>Extensive microbial diversity within the chicken gut microbiome revealed by metagenomics and culture.</title>
        <authorList>
            <person name="Gilroy R."/>
            <person name="Ravi A."/>
            <person name="Getino M."/>
            <person name="Pursley I."/>
            <person name="Horton D.L."/>
            <person name="Alikhan N.F."/>
            <person name="Baker D."/>
            <person name="Gharbi K."/>
            <person name="Hall N."/>
            <person name="Watson M."/>
            <person name="Adriaenssens E.M."/>
            <person name="Foster-Nyarko E."/>
            <person name="Jarju S."/>
            <person name="Secka A."/>
            <person name="Antonio M."/>
            <person name="Oren A."/>
            <person name="Chaudhuri R.R."/>
            <person name="La Ragione R."/>
            <person name="Hildebrand F."/>
            <person name="Pallen M.J."/>
        </authorList>
    </citation>
    <scope>NUCLEOTIDE SEQUENCE</scope>
    <source>
        <strain evidence="2">ChiSxjej2B14-8506</strain>
    </source>
</reference>
<evidence type="ECO:0000256" key="1">
    <source>
        <dbReference type="SAM" id="Phobius"/>
    </source>
</evidence>
<evidence type="ECO:0000313" key="3">
    <source>
        <dbReference type="Proteomes" id="UP000824123"/>
    </source>
</evidence>